<dbReference type="Proteomes" id="UP000095255">
    <property type="component" value="Unassembled WGS sequence"/>
</dbReference>
<dbReference type="Pfam" id="PF00239">
    <property type="entry name" value="Resolvase"/>
    <property type="match status" value="1"/>
</dbReference>
<dbReference type="STRING" id="1390249.BHU72_01910"/>
<dbReference type="InterPro" id="IPR036162">
    <property type="entry name" value="Resolvase-like_N_sf"/>
</dbReference>
<dbReference type="InterPro" id="IPR006118">
    <property type="entry name" value="Recombinase_CS"/>
</dbReference>
<feature type="domain" description="Resolvase/invertase-type recombinase catalytic" evidence="6">
    <location>
        <begin position="12"/>
        <end position="160"/>
    </location>
</feature>
<dbReference type="AlphaFoldDB" id="A0A1E5L6B1"/>
<evidence type="ECO:0000313" key="7">
    <source>
        <dbReference type="EMBL" id="OEH85578.1"/>
    </source>
</evidence>
<dbReference type="PROSITE" id="PS00397">
    <property type="entry name" value="RECOMBINASES_1"/>
    <property type="match status" value="1"/>
</dbReference>
<sequence length="180" mass="20697">MNCRSDQKNHKNIAIYCRVSTDEQARNGISLKEQQVRLFSYCRAMGWKAKPLVFVDDGYSAKSTNRPQLKSLLTKVKLGEISSVIVTKLDRISRRLLDLLNMIDLFQDYNVSFISISESFDTTTPSGRLTLQVLGAVAEFERERIKERVFENMLHAASNGKWLTQSPYGFRLKDKELVRN</sequence>
<dbReference type="PROSITE" id="PS51736">
    <property type="entry name" value="RECOMBINASES_3"/>
    <property type="match status" value="1"/>
</dbReference>
<dbReference type="PANTHER" id="PTHR30461">
    <property type="entry name" value="DNA-INVERTASE FROM LAMBDOID PROPHAGE"/>
    <property type="match status" value="1"/>
</dbReference>
<gene>
    <name evidence="7" type="ORF">BHU72_01910</name>
</gene>
<comment type="caution">
    <text evidence="7">The sequence shown here is derived from an EMBL/GenBank/DDBJ whole genome shotgun (WGS) entry which is preliminary data.</text>
</comment>
<dbReference type="InterPro" id="IPR050639">
    <property type="entry name" value="SSR_resolvase"/>
</dbReference>
<dbReference type="GO" id="GO:0000150">
    <property type="term" value="F:DNA strand exchange activity"/>
    <property type="evidence" value="ECO:0007669"/>
    <property type="project" value="InterPro"/>
</dbReference>
<feature type="active site" description="O-(5'-phospho-DNA)-serine intermediate" evidence="4 5">
    <location>
        <position position="20"/>
    </location>
</feature>
<evidence type="ECO:0000259" key="6">
    <source>
        <dbReference type="PROSITE" id="PS51736"/>
    </source>
</evidence>
<reference evidence="7 8" key="1">
    <citation type="submission" date="2016-09" db="EMBL/GenBank/DDBJ databases">
        <title>Desulfuribacillus arsenicus sp. nov., an obligately anaerobic, dissimilatory arsenic- and antimonate-reducing bacterium isolated from anoxic sediments.</title>
        <authorList>
            <person name="Abin C.A."/>
            <person name="Hollibaugh J.T."/>
        </authorList>
    </citation>
    <scope>NUCLEOTIDE SEQUENCE [LARGE SCALE GENOMIC DNA]</scope>
    <source>
        <strain evidence="7 8">MLFW-2</strain>
    </source>
</reference>
<keyword evidence="8" id="KW-1185">Reference proteome</keyword>
<proteinExistence type="predicted"/>
<evidence type="ECO:0000256" key="3">
    <source>
        <dbReference type="ARBA" id="ARBA00023172"/>
    </source>
</evidence>
<protein>
    <recommendedName>
        <fullName evidence="6">Resolvase/invertase-type recombinase catalytic domain-containing protein</fullName>
    </recommendedName>
</protein>
<name>A0A1E5L6B1_9FIRM</name>
<evidence type="ECO:0000313" key="8">
    <source>
        <dbReference type="Proteomes" id="UP000095255"/>
    </source>
</evidence>
<evidence type="ECO:0000256" key="1">
    <source>
        <dbReference type="ARBA" id="ARBA00022908"/>
    </source>
</evidence>
<keyword evidence="1" id="KW-0229">DNA integration</keyword>
<keyword evidence="2" id="KW-0238">DNA-binding</keyword>
<accession>A0A1E5L6B1</accession>
<dbReference type="PANTHER" id="PTHR30461:SF23">
    <property type="entry name" value="DNA RECOMBINASE-RELATED"/>
    <property type="match status" value="1"/>
</dbReference>
<dbReference type="EMBL" id="MJAT01000012">
    <property type="protein sequence ID" value="OEH85578.1"/>
    <property type="molecule type" value="Genomic_DNA"/>
</dbReference>
<dbReference type="SMART" id="SM00857">
    <property type="entry name" value="Resolvase"/>
    <property type="match status" value="1"/>
</dbReference>
<dbReference type="InterPro" id="IPR006119">
    <property type="entry name" value="Resolv_N"/>
</dbReference>
<dbReference type="GO" id="GO:0003677">
    <property type="term" value="F:DNA binding"/>
    <property type="evidence" value="ECO:0007669"/>
    <property type="project" value="UniProtKB-KW"/>
</dbReference>
<evidence type="ECO:0000256" key="5">
    <source>
        <dbReference type="PROSITE-ProRule" id="PRU10137"/>
    </source>
</evidence>
<dbReference type="Gene3D" id="3.40.50.1390">
    <property type="entry name" value="Resolvase, N-terminal catalytic domain"/>
    <property type="match status" value="1"/>
</dbReference>
<dbReference type="SUPFAM" id="SSF53041">
    <property type="entry name" value="Resolvase-like"/>
    <property type="match status" value="1"/>
</dbReference>
<evidence type="ECO:0000256" key="2">
    <source>
        <dbReference type="ARBA" id="ARBA00023125"/>
    </source>
</evidence>
<dbReference type="GO" id="GO:0015074">
    <property type="term" value="P:DNA integration"/>
    <property type="evidence" value="ECO:0007669"/>
    <property type="project" value="UniProtKB-KW"/>
</dbReference>
<keyword evidence="3" id="KW-0233">DNA recombination</keyword>
<dbReference type="CDD" id="cd03768">
    <property type="entry name" value="SR_ResInv"/>
    <property type="match status" value="1"/>
</dbReference>
<organism evidence="7 8">
    <name type="scientific">Desulfuribacillus stibiiarsenatis</name>
    <dbReference type="NCBI Taxonomy" id="1390249"/>
    <lineage>
        <taxon>Bacteria</taxon>
        <taxon>Bacillati</taxon>
        <taxon>Bacillota</taxon>
        <taxon>Desulfuribacillia</taxon>
        <taxon>Desulfuribacillales</taxon>
        <taxon>Desulfuribacillaceae</taxon>
        <taxon>Desulfuribacillus</taxon>
    </lineage>
</organism>
<evidence type="ECO:0000256" key="4">
    <source>
        <dbReference type="PIRSR" id="PIRSR606118-50"/>
    </source>
</evidence>